<proteinExistence type="predicted"/>
<sequence>MVSLQQYSSKEEKCALGSTVPHDLDHDPCAVVRCSSGPCVVVNGSAVCTNSSDNPCAFTLCRTGTSVSCEMDELGAYPYLLILICVL</sequence>
<dbReference type="Proteomes" id="UP000887574">
    <property type="component" value="Unplaced"/>
</dbReference>
<evidence type="ECO:0000313" key="1">
    <source>
        <dbReference type="Proteomes" id="UP000887574"/>
    </source>
</evidence>
<dbReference type="AlphaFoldDB" id="A0A915ERX2"/>
<accession>A0A915ERX2</accession>
<keyword evidence="1" id="KW-1185">Reference proteome</keyword>
<name>A0A915ERX2_9BILA</name>
<reference evidence="2" key="1">
    <citation type="submission" date="2022-11" db="UniProtKB">
        <authorList>
            <consortium name="WormBaseParasite"/>
        </authorList>
    </citation>
    <scope>IDENTIFICATION</scope>
</reference>
<organism evidence="1 2">
    <name type="scientific">Ditylenchus dipsaci</name>
    <dbReference type="NCBI Taxonomy" id="166011"/>
    <lineage>
        <taxon>Eukaryota</taxon>
        <taxon>Metazoa</taxon>
        <taxon>Ecdysozoa</taxon>
        <taxon>Nematoda</taxon>
        <taxon>Chromadorea</taxon>
        <taxon>Rhabditida</taxon>
        <taxon>Tylenchina</taxon>
        <taxon>Tylenchomorpha</taxon>
        <taxon>Sphaerularioidea</taxon>
        <taxon>Anguinidae</taxon>
        <taxon>Anguininae</taxon>
        <taxon>Ditylenchus</taxon>
    </lineage>
</organism>
<protein>
    <submittedName>
        <fullName evidence="2">Uncharacterized protein</fullName>
    </submittedName>
</protein>
<evidence type="ECO:0000313" key="2">
    <source>
        <dbReference type="WBParaSite" id="jg8304"/>
    </source>
</evidence>
<dbReference type="WBParaSite" id="jg8304">
    <property type="protein sequence ID" value="jg8304"/>
    <property type="gene ID" value="jg8304"/>
</dbReference>